<dbReference type="EMBL" id="CAJVPT010013667">
    <property type="protein sequence ID" value="CAG8597966.1"/>
    <property type="molecule type" value="Genomic_DNA"/>
</dbReference>
<name>A0ACA9MN86_9GLOM</name>
<evidence type="ECO:0000313" key="1">
    <source>
        <dbReference type="EMBL" id="CAG8597966.1"/>
    </source>
</evidence>
<reference evidence="1" key="1">
    <citation type="submission" date="2021-06" db="EMBL/GenBank/DDBJ databases">
        <authorList>
            <person name="Kallberg Y."/>
            <person name="Tangrot J."/>
            <person name="Rosling A."/>
        </authorList>
    </citation>
    <scope>NUCLEOTIDE SEQUENCE</scope>
    <source>
        <strain evidence="1">CL356</strain>
    </source>
</reference>
<dbReference type="Proteomes" id="UP000789525">
    <property type="component" value="Unassembled WGS sequence"/>
</dbReference>
<comment type="caution">
    <text evidence="1">The sequence shown here is derived from an EMBL/GenBank/DDBJ whole genome shotgun (WGS) entry which is preliminary data.</text>
</comment>
<accession>A0ACA9MN86</accession>
<protein>
    <submittedName>
        <fullName evidence="1">13531_t:CDS:1</fullName>
    </submittedName>
</protein>
<keyword evidence="2" id="KW-1185">Reference proteome</keyword>
<evidence type="ECO:0000313" key="2">
    <source>
        <dbReference type="Proteomes" id="UP000789525"/>
    </source>
</evidence>
<gene>
    <name evidence="1" type="ORF">ACOLOM_LOCUS6574</name>
</gene>
<sequence>MIAHLLRSHDAQKVRSIVQAIASDTQPVTNMRVLKYAGEDRKEEWLKHWMSVMFKAIENQLASVAGDYCVGNEVTLADVCLVPQVYNAYRLASLVIIRFNVDMTPFPIIKGISERLLELEAFKMAHPHRQIDCPPELKEK</sequence>
<proteinExistence type="predicted"/>
<organism evidence="1 2">
    <name type="scientific">Acaulospora colombiana</name>
    <dbReference type="NCBI Taxonomy" id="27376"/>
    <lineage>
        <taxon>Eukaryota</taxon>
        <taxon>Fungi</taxon>
        <taxon>Fungi incertae sedis</taxon>
        <taxon>Mucoromycota</taxon>
        <taxon>Glomeromycotina</taxon>
        <taxon>Glomeromycetes</taxon>
        <taxon>Diversisporales</taxon>
        <taxon>Acaulosporaceae</taxon>
        <taxon>Acaulospora</taxon>
    </lineage>
</organism>